<dbReference type="Proteomes" id="UP000619479">
    <property type="component" value="Unassembled WGS sequence"/>
</dbReference>
<organism evidence="1 2">
    <name type="scientific">Actinoplanes cyaneus</name>
    <dbReference type="NCBI Taxonomy" id="52696"/>
    <lineage>
        <taxon>Bacteria</taxon>
        <taxon>Bacillati</taxon>
        <taxon>Actinomycetota</taxon>
        <taxon>Actinomycetes</taxon>
        <taxon>Micromonosporales</taxon>
        <taxon>Micromonosporaceae</taxon>
        <taxon>Actinoplanes</taxon>
    </lineage>
</organism>
<dbReference type="EMBL" id="BOMH01000007">
    <property type="protein sequence ID" value="GID63140.1"/>
    <property type="molecule type" value="Genomic_DNA"/>
</dbReference>
<sequence>MVKIGSPSNYTVQVYPDEWEYDSPRDRTLHENIFSVALNLHGLVKVVPAVPAEPPPLAAERPPREHEFTTADEVRWCELLHSPYSVTPDDARAGTIREVGVPDEPATVFYVTGEQFATFTGELWELAEIASGSNPRVRRNDVLDRSVFQFVEEHILSSGRFRPGDATSLGRSAR</sequence>
<proteinExistence type="predicted"/>
<protein>
    <submittedName>
        <fullName evidence="1">Uncharacterized protein</fullName>
    </submittedName>
</protein>
<reference evidence="1" key="1">
    <citation type="submission" date="2021-01" db="EMBL/GenBank/DDBJ databases">
        <title>Whole genome shotgun sequence of Actinoplanes cyaneus NBRC 14990.</title>
        <authorList>
            <person name="Komaki H."/>
            <person name="Tamura T."/>
        </authorList>
    </citation>
    <scope>NUCLEOTIDE SEQUENCE</scope>
    <source>
        <strain evidence="1">NBRC 14990</strain>
    </source>
</reference>
<comment type="caution">
    <text evidence="1">The sequence shown here is derived from an EMBL/GenBank/DDBJ whole genome shotgun (WGS) entry which is preliminary data.</text>
</comment>
<evidence type="ECO:0000313" key="1">
    <source>
        <dbReference type="EMBL" id="GID63140.1"/>
    </source>
</evidence>
<evidence type="ECO:0000313" key="2">
    <source>
        <dbReference type="Proteomes" id="UP000619479"/>
    </source>
</evidence>
<gene>
    <name evidence="1" type="ORF">Acy02nite_10210</name>
</gene>
<accession>A0A919LYL5</accession>
<name>A0A919LYL5_9ACTN</name>
<keyword evidence="2" id="KW-1185">Reference proteome</keyword>
<dbReference type="AlphaFoldDB" id="A0A919LYL5"/>